<comment type="caution">
    <text evidence="10">The sequence shown here is derived from an EMBL/GenBank/DDBJ whole genome shotgun (WGS) entry which is preliminary data.</text>
</comment>
<dbReference type="PANTHER" id="PTHR30578:SF0">
    <property type="entry name" value="ION-TRANSLOCATING OXIDOREDUCTASE COMPLEX SUBUNIT D"/>
    <property type="match status" value="1"/>
</dbReference>
<accession>A0A968GBU8</accession>
<reference evidence="10" key="1">
    <citation type="submission" date="2020-03" db="EMBL/GenBank/DDBJ databases">
        <title>Spirochaetal bacteria isolated from arthropods constitute a novel genus Entomospira genus novum within the order Spirochaetales.</title>
        <authorList>
            <person name="Grana-Miraglia L."/>
            <person name="Sikutova S."/>
            <person name="Fingerle V."/>
            <person name="Sing A."/>
            <person name="Castillo-Ramirez S."/>
            <person name="Margos G."/>
            <person name="Rudolf I."/>
        </authorList>
    </citation>
    <scope>NUCLEOTIDE SEQUENCE</scope>
    <source>
        <strain evidence="10">BR208</strain>
    </source>
</reference>
<keyword evidence="6" id="KW-1278">Translocase</keyword>
<gene>
    <name evidence="10" type="ORF">HCT46_00405</name>
</gene>
<organism evidence="10 11">
    <name type="scientific">Entomospira nematocerorum</name>
    <dbReference type="NCBI Taxonomy" id="2719987"/>
    <lineage>
        <taxon>Bacteria</taxon>
        <taxon>Pseudomonadati</taxon>
        <taxon>Spirochaetota</taxon>
        <taxon>Spirochaetia</taxon>
        <taxon>Spirochaetales</taxon>
        <taxon>Spirochaetaceae</taxon>
        <taxon>Entomospira</taxon>
    </lineage>
</organism>
<evidence type="ECO:0000256" key="8">
    <source>
        <dbReference type="ARBA" id="ARBA00023136"/>
    </source>
</evidence>
<dbReference type="Pfam" id="PF03116">
    <property type="entry name" value="NQR2_RnfD_RnfE"/>
    <property type="match status" value="1"/>
</dbReference>
<evidence type="ECO:0000256" key="4">
    <source>
        <dbReference type="ARBA" id="ARBA00022643"/>
    </source>
</evidence>
<evidence type="ECO:0000256" key="3">
    <source>
        <dbReference type="ARBA" id="ARBA00022630"/>
    </source>
</evidence>
<sequence length="304" mass="33810">MIQTLSIAPYIRTWRRTWLLMFIVALTLMPHVISSYLIHGGLVFHHLLVFVAFSLGWELLMNAFYRKWTLLDGSALLTGVILAFITPLNVDLVIISQLTFFAIIVAKWMLGGLGLNYINPAMFALLIGLLVWPLQIEPLRAGDMSVWSGIVFTPEQSINELAGYQLWSLGAYSSIIILASLLILGLTGILRWEVTISYLISYGIFSYFFLGFDYWYESVIGVVTPMNLLIAVYIINNPSCLPSTFIGGIIKGIAVALLLGILQKQGGYTLLLVPIAVLLGDILVPIIDRYTQGRSFSKMRIGGK</sequence>
<dbReference type="RefSeq" id="WP_167702858.1">
    <property type="nucleotide sequence ID" value="NZ_CP118168.1"/>
</dbReference>
<dbReference type="InterPro" id="IPR004338">
    <property type="entry name" value="NqrB/RnfD"/>
</dbReference>
<dbReference type="EMBL" id="JAATLK010000001">
    <property type="protein sequence ID" value="NIZ46389.1"/>
    <property type="molecule type" value="Genomic_DNA"/>
</dbReference>
<dbReference type="GO" id="GO:0005886">
    <property type="term" value="C:plasma membrane"/>
    <property type="evidence" value="ECO:0007669"/>
    <property type="project" value="TreeGrafter"/>
</dbReference>
<proteinExistence type="predicted"/>
<feature type="transmembrane region" description="Helical" evidence="9">
    <location>
        <begin position="117"/>
        <end position="136"/>
    </location>
</feature>
<keyword evidence="11" id="KW-1185">Reference proteome</keyword>
<keyword evidence="5 9" id="KW-0812">Transmembrane</keyword>
<keyword evidence="1" id="KW-0813">Transport</keyword>
<protein>
    <submittedName>
        <fullName evidence="10">RnfABCDGE type electron transport complex subunit D</fullName>
    </submittedName>
</protein>
<evidence type="ECO:0000256" key="5">
    <source>
        <dbReference type="ARBA" id="ARBA00022692"/>
    </source>
</evidence>
<dbReference type="GO" id="GO:0055085">
    <property type="term" value="P:transmembrane transport"/>
    <property type="evidence" value="ECO:0007669"/>
    <property type="project" value="InterPro"/>
</dbReference>
<evidence type="ECO:0000256" key="9">
    <source>
        <dbReference type="SAM" id="Phobius"/>
    </source>
</evidence>
<feature type="transmembrane region" description="Helical" evidence="9">
    <location>
        <begin position="68"/>
        <end position="86"/>
    </location>
</feature>
<keyword evidence="8 9" id="KW-0472">Membrane</keyword>
<feature type="transmembrane region" description="Helical" evidence="9">
    <location>
        <begin position="268"/>
        <end position="290"/>
    </location>
</feature>
<keyword evidence="3" id="KW-0285">Flavoprotein</keyword>
<feature type="transmembrane region" description="Helical" evidence="9">
    <location>
        <begin position="18"/>
        <end position="38"/>
    </location>
</feature>
<name>A0A968GBU8_9SPIO</name>
<keyword evidence="7 9" id="KW-1133">Transmembrane helix</keyword>
<keyword evidence="2" id="KW-0597">Phosphoprotein</keyword>
<evidence type="ECO:0000256" key="6">
    <source>
        <dbReference type="ARBA" id="ARBA00022967"/>
    </source>
</evidence>
<dbReference type="AlphaFoldDB" id="A0A968GBU8"/>
<evidence type="ECO:0000256" key="1">
    <source>
        <dbReference type="ARBA" id="ARBA00022448"/>
    </source>
</evidence>
<dbReference type="PANTHER" id="PTHR30578">
    <property type="entry name" value="ELECTRON TRANSPORT COMPLEX PROTEIN RNFD"/>
    <property type="match status" value="1"/>
</dbReference>
<evidence type="ECO:0000256" key="2">
    <source>
        <dbReference type="ARBA" id="ARBA00022553"/>
    </source>
</evidence>
<evidence type="ECO:0000313" key="11">
    <source>
        <dbReference type="Proteomes" id="UP000752013"/>
    </source>
</evidence>
<evidence type="ECO:0000256" key="7">
    <source>
        <dbReference type="ARBA" id="ARBA00022989"/>
    </source>
</evidence>
<dbReference type="Proteomes" id="UP000752013">
    <property type="component" value="Unassembled WGS sequence"/>
</dbReference>
<keyword evidence="4" id="KW-0288">FMN</keyword>
<evidence type="ECO:0000313" key="10">
    <source>
        <dbReference type="EMBL" id="NIZ46389.1"/>
    </source>
</evidence>
<feature type="transmembrane region" description="Helical" evidence="9">
    <location>
        <begin position="196"/>
        <end position="212"/>
    </location>
</feature>
<feature type="transmembrane region" description="Helical" evidence="9">
    <location>
        <begin position="44"/>
        <end position="61"/>
    </location>
</feature>
<feature type="transmembrane region" description="Helical" evidence="9">
    <location>
        <begin position="169"/>
        <end position="189"/>
    </location>
</feature>